<dbReference type="Proteomes" id="UP000199665">
    <property type="component" value="Unassembled WGS sequence"/>
</dbReference>
<evidence type="ECO:0000313" key="2">
    <source>
        <dbReference type="EMBL" id="SED38403.1"/>
    </source>
</evidence>
<evidence type="ECO:0000256" key="1">
    <source>
        <dbReference type="SAM" id="SignalP"/>
    </source>
</evidence>
<organism evidence="2 3">
    <name type="scientific">Pseudomonas mohnii</name>
    <dbReference type="NCBI Taxonomy" id="395600"/>
    <lineage>
        <taxon>Bacteria</taxon>
        <taxon>Pseudomonadati</taxon>
        <taxon>Pseudomonadota</taxon>
        <taxon>Gammaproteobacteria</taxon>
        <taxon>Pseudomonadales</taxon>
        <taxon>Pseudomonadaceae</taxon>
        <taxon>Pseudomonas</taxon>
    </lineage>
</organism>
<proteinExistence type="predicted"/>
<sequence>MKRTAFAGIFICAAMLASPAFAADNNLCTAKLQELKDKVTSLPATSENTTMEIRRLLASAEASKLAGDNTKCVTEATQALSRADKLSNEPNP</sequence>
<reference evidence="2 3" key="1">
    <citation type="submission" date="2016-10" db="EMBL/GenBank/DDBJ databases">
        <authorList>
            <person name="Varghese N."/>
            <person name="Submissions S."/>
        </authorList>
    </citation>
    <scope>NUCLEOTIDE SEQUENCE [LARGE SCALE GENOMIC DNA]</scope>
    <source>
        <strain evidence="2 3">DSM 18327</strain>
    </source>
</reference>
<keyword evidence="1" id="KW-0732">Signal</keyword>
<dbReference type="RefSeq" id="WP_047527243.1">
    <property type="nucleotide sequence ID" value="NZ_FNRV01000001.1"/>
</dbReference>
<comment type="caution">
    <text evidence="2">The sequence shown here is derived from an EMBL/GenBank/DDBJ whole genome shotgun (WGS) entry which is preliminary data.</text>
</comment>
<feature type="signal peptide" evidence="1">
    <location>
        <begin position="1"/>
        <end position="22"/>
    </location>
</feature>
<dbReference type="EMBL" id="FNRV01000001">
    <property type="protein sequence ID" value="SED38403.1"/>
    <property type="molecule type" value="Genomic_DNA"/>
</dbReference>
<evidence type="ECO:0008006" key="4">
    <source>
        <dbReference type="Google" id="ProtNLM"/>
    </source>
</evidence>
<accession>A0ABY0YDF4</accession>
<protein>
    <recommendedName>
        <fullName evidence="4">Secreted protein</fullName>
    </recommendedName>
</protein>
<keyword evidence="3" id="KW-1185">Reference proteome</keyword>
<feature type="chain" id="PRO_5047153374" description="Secreted protein" evidence="1">
    <location>
        <begin position="23"/>
        <end position="92"/>
    </location>
</feature>
<gene>
    <name evidence="2" type="ORF">SAMN05216205_5077</name>
</gene>
<evidence type="ECO:0000313" key="3">
    <source>
        <dbReference type="Proteomes" id="UP000199665"/>
    </source>
</evidence>
<name>A0ABY0YDF4_9PSED</name>